<dbReference type="InterPro" id="IPR029053">
    <property type="entry name" value="Viral_coat"/>
</dbReference>
<comment type="subcellular location">
    <subcellularLocation>
        <location evidence="1">Host cytoplasm</location>
    </subcellularLocation>
    <subcellularLocation>
        <location evidence="3">Host membrane</location>
    </subcellularLocation>
    <subcellularLocation>
        <location evidence="2">Virion</location>
    </subcellularLocation>
</comment>
<evidence type="ECO:0000256" key="8">
    <source>
        <dbReference type="ARBA" id="ARBA00022561"/>
    </source>
</evidence>
<evidence type="ECO:0000256" key="14">
    <source>
        <dbReference type="ARBA" id="ARBA00022806"/>
    </source>
</evidence>
<organism evidence="27">
    <name type="scientific">Picornavirales sp</name>
    <dbReference type="NCBI Taxonomy" id="1955153"/>
    <lineage>
        <taxon>Viruses</taxon>
        <taxon>Riboviria</taxon>
        <taxon>Orthornavirae</taxon>
        <taxon>Pisuviricota</taxon>
        <taxon>Pisoniviricetes</taxon>
        <taxon>Picornavirales</taxon>
    </lineage>
</organism>
<keyword evidence="10" id="KW-0808">Transferase</keyword>
<keyword evidence="5" id="KW-0696">RNA-directed RNA polymerase</keyword>
<dbReference type="Pfam" id="PF00680">
    <property type="entry name" value="RdRP_1"/>
    <property type="match status" value="1"/>
</dbReference>
<protein>
    <recommendedName>
        <fullName evidence="4">Genome polyprotein</fullName>
    </recommendedName>
</protein>
<keyword evidence="7" id="KW-0597">Phosphoprotein</keyword>
<keyword evidence="20 23" id="KW-0472">Membrane</keyword>
<evidence type="ECO:0000256" key="2">
    <source>
        <dbReference type="ARBA" id="ARBA00004328"/>
    </source>
</evidence>
<evidence type="ECO:0000256" key="4">
    <source>
        <dbReference type="ARBA" id="ARBA00020107"/>
    </source>
</evidence>
<feature type="transmembrane region" description="Helical" evidence="23">
    <location>
        <begin position="465"/>
        <end position="486"/>
    </location>
</feature>
<dbReference type="InterPro" id="IPR033703">
    <property type="entry name" value="Rhv-like"/>
</dbReference>
<evidence type="ECO:0000259" key="24">
    <source>
        <dbReference type="PROSITE" id="PS50507"/>
    </source>
</evidence>
<evidence type="ECO:0000256" key="1">
    <source>
        <dbReference type="ARBA" id="ARBA00004192"/>
    </source>
</evidence>
<evidence type="ECO:0000256" key="19">
    <source>
        <dbReference type="ARBA" id="ARBA00022953"/>
    </source>
</evidence>
<keyword evidence="6" id="KW-0191">Covalent protein-RNA linkage</keyword>
<dbReference type="InterPro" id="IPR000605">
    <property type="entry name" value="Helicase_SF3_ssDNA/RNA_vir"/>
</dbReference>
<keyword evidence="17" id="KW-0946">Virion</keyword>
<evidence type="ECO:0000259" key="26">
    <source>
        <dbReference type="PROSITE" id="PS51874"/>
    </source>
</evidence>
<evidence type="ECO:0000256" key="16">
    <source>
        <dbReference type="ARBA" id="ARBA00022840"/>
    </source>
</evidence>
<dbReference type="GO" id="GO:0003968">
    <property type="term" value="F:RNA-directed RNA polymerase activity"/>
    <property type="evidence" value="ECO:0007669"/>
    <property type="project" value="UniProtKB-KW"/>
</dbReference>
<evidence type="ECO:0000256" key="23">
    <source>
        <dbReference type="SAM" id="Phobius"/>
    </source>
</evidence>
<feature type="domain" description="Peptidase C3" evidence="26">
    <location>
        <begin position="1400"/>
        <end position="1612"/>
    </location>
</feature>
<evidence type="ECO:0000256" key="10">
    <source>
        <dbReference type="ARBA" id="ARBA00022679"/>
    </source>
</evidence>
<dbReference type="EMBL" id="MT138392">
    <property type="protein sequence ID" value="QKN88984.1"/>
    <property type="molecule type" value="Genomic_RNA"/>
</dbReference>
<dbReference type="GO" id="GO:0003724">
    <property type="term" value="F:RNA helicase activity"/>
    <property type="evidence" value="ECO:0007669"/>
    <property type="project" value="InterPro"/>
</dbReference>
<keyword evidence="21" id="KW-1035">Host cytoplasm</keyword>
<keyword evidence="8" id="KW-0167">Capsid protein</keyword>
<evidence type="ECO:0000256" key="15">
    <source>
        <dbReference type="ARBA" id="ARBA00022807"/>
    </source>
</evidence>
<dbReference type="SUPFAM" id="SSF88633">
    <property type="entry name" value="Positive stranded ssRNA viruses"/>
    <property type="match status" value="2"/>
</dbReference>
<evidence type="ECO:0000256" key="9">
    <source>
        <dbReference type="ARBA" id="ARBA00022670"/>
    </source>
</evidence>
<evidence type="ECO:0000256" key="21">
    <source>
        <dbReference type="ARBA" id="ARBA00023200"/>
    </source>
</evidence>
<dbReference type="Pfam" id="PF00910">
    <property type="entry name" value="RNA_helicase"/>
    <property type="match status" value="1"/>
</dbReference>
<accession>A0A6M9Z7C1</accession>
<keyword evidence="18" id="KW-1043">Host membrane</keyword>
<dbReference type="Gene3D" id="3.30.70.270">
    <property type="match status" value="1"/>
</dbReference>
<dbReference type="GO" id="GO:0005524">
    <property type="term" value="F:ATP binding"/>
    <property type="evidence" value="ECO:0007669"/>
    <property type="project" value="UniProtKB-KW"/>
</dbReference>
<sequence length="3012" mass="339269">MNCTNKNQTQTKDEGVNNIMDKTIDSAIIKSVEAAIERIEKEETTEFEQACTYQEWQEVRRVKKLIPKLNFVPVWASHVPSECEKEDCKTCEEVLRISAQLVGRDEVDIQQSQLDEVVPLTAEQQRRRMTSSIQQQLDTIASEDVPLRDAIWMRDNSCQKCLNGIHSLGCPVLKSEDAKHMHKRPLLPNFVENVRRVIRAYAAVIKNYKKMTKKETKQWTAEMKANPYVIMARKTEDCHFGVDPEFDMDFFRDLYAVRVQVAENGNFGFKNLLKKFEAQDPNTGLDWLKNLFSKSLDATTTIAKKIATIFESVIDTFTQSIAAVSTKIAGAMKIIKSKIVNYLIDTVGQAVWDELLNKINEHKFRALVILFSVIIVVKLGFMTVNMLKGIFNILFPTPKTVPKGWFYNLERSGECNHTDVYTWSENMGFQAQGPEVSGISMLCTSILGLFGILDGSNLKALREKLMFMTALVAGGTCIAGLARYLFTFLPVALQSAFRLKFQGQAFREEINTQNWMSRSMAALQLKRNVNAMTSDYYYDMVSELVNDGPKIINSVTIDKRRALFTKIFVDLIEIRMTLLNYRSSGGSRVTPYSIHIAGRGGTGKTLISDTILKDLGFVSNDIYARGVDVDWDGFHDQKAIVLDEFLIGETRQAQAREYLTIVSSQAYVPPAPSINDPIAGAKGTYLKPKLVVSINNTLYDNVEGIRPDTLQRRRNVLIEAGYRKDVKLKEGYVDLARYSNEEIDQVAWMEIKVYPKMPPKTGCAKPTSTMSYTQFIEFLKADYKTTMETGERIHKLLHSRPSEEEFDTKAEVEKLIREINGVPDEPLGLFEALGQATGFWSQGFGTRRQQQKTQKKEKKQTPKKSAKVVKDKSKAVISTNVEMPKEEEATNIPMNGNVFNVLDPDTTPFEDVLLTSSEVRKEDYTYVISPIALDIMEQRGFEPEQLTVTWAADVDWEDCDPVHLCEKCASVLQSKSAMERCCGEEMTRVTDPEMIDEIINDVADAYEEKNICLGFLWFTCHVCKTISLKEEKRTKICCDQPCETSRTRPEYPSIEHVNLKQEVDTEYDTALSVASDEEQPSEPRKDVKWIDPETLSCCFHGDCREPVEEHPFVTVGVCQEPHCNKRYNCVLRNHSRCCQKELDQKGMFISCKKHHNTIVPIIIDQQLRMKPIAVMKTGTQATYDSLLDAFISEPDERFYHISKILTFLGITYTMWMASIEVCVETETSPGVIEFTHEGLSNAEREKLVRSLYDAYVLSVKKTILKHYLWLHSHQLEVTVTGSGPDKIIVLDKEFEQMSDAQHEMKIKELMRHLQEDCKTEDSWAAYDASQRNWAYVKAVGINTANAFASNLAIQFGLILVAAAAVSLITMGVAYFIGGEKAEETITFTAHSPKGKSSTKKIQVKKGLTGLRTRTTQGPSTENVLTINGMPYNVQPIKGRYVATYHHALSDNMDAVLSPTSEKTMKYRGQTYKVGIIEEGCKTFETQDLVILELSSEGNKMPLFPDIVKRFLTAEELVDLNSCRIVFTNGNEKTITSAKRVYEMTYSHRKNESITIDMAYQYRVPCEKGDCGLPVVIYDGRYAERIIGIHVAGDMSPNKMRIGVCNVILRENILEALAIPDFETVTSIGTPGLVSQGLSEEVNILADLPNVTSVEIISNPVHISDKTKIRHSEIAPHLPWTSHKQPAILSRREERANGQDPIVKGLERLAEVDIPEMAAEDIKALDGIYATMFENYNNKEWPIQDRELTMEEAVGGIPGVLASLNVKTSPGYPLVLKGLSGGKAPWFHFEDGTLEITPEFRTMVELFIQDMEKGEIPQHIWLGYLKDELVSAEKVENCRTRVIYASNVIATVAFRMKFGFILAFFNNCWENTPMAIGANQNSHDWQTFINYINEVDGDNWIAGDYKNFDTRHHPEFRRKSYEILMKWAKKAGRTDEECEFFVKHEIDSPLQMGRILMKVKSNHMSGCFFTTIINCLVNEGYMRYAFHKICPTKIYDKEVRMKFLGDDHIGKPSSNAQEFNMLAIRDEMEKIGQIYTSDVKGEELKAFKKLEEITFLGTHPRKVDGYYSGAQKIASLEQTTIFTRNNDLTKREELEQVLHAASQWDKETFTYMKDGINNALDIIGQDPISTPSWEELKGIVARRQAGTNVTFCGNFMSHGPVVVKGLTTIQSADSKEGPTQHSPPSMAEHAINEIAMDLNYGTETELRRKTFEWTTDDPVDKELVVLHLPRDLLALGNQQNLQNMPFSRFLFWRGDIYIRFQVTGMPFQQGKLVAYWMPQRDYSVYTRNIPTTNNVSISPNGLTNVTMKIPYRFNRDPMNTHAIEDGTETLGTLRVMVYSQMRAIESASVSVNMYSSFPNSKFTQPRPPTNEAKFSLSPRAQQYEALEVRKPVAGLVKQSRGVVDTEYVSHGNHQTVAVNKTYNVLGNVQDETNAEGGAQKEALDFRAAYGGGAGDSGKTKDKDDSKGGLGVEFGVNLRKKIQRRISLDKPALSGGSAPIFNQNPGFSRNTGLRPNLDMQFAQAAGTKQFHQLFCIDETSLDFLMSSKVEIARASWTKAMIEGTELFHMELDSLLGFNPTASHDDFPLNLAILNKFAFFKCDILFEIEVIACPSHAGKLRLTYAPGAPVLDSEIDTVYYNVIYDVNEGSNTFQTVIPYNSNLPWLMTWNGNDRMDPTQRYSIGKMRIAVNGKLQGKEALVPSEVEVLLFARLLNAEVCEMKPMSNVHLGDFGPPEVNTIPLAAASGKKTPPKFQSHGNADVGDGGEIDDQQPPEVTVAMTAEEKIDETNAQFKMAPNNKMVYCPKTVIEVMRRDYPIRYTRVDFTKETGYAANGTPAVTIYKLKVQPASEFQQLYSGWAGSIEWRLISKIGPFQAYFFLNNNRQGTAENRIAHTIGYATIFEHEGKKWTVGSGLSITSAASEVSAATGNSHILNISTPYIAIEHYHIDEPTSTLAIVMPVNDDGTEAPMPTLYQSVGDNFVSGIFAPPPRILWQQFSGTPLPTNLPFTVGFDSN</sequence>
<dbReference type="InterPro" id="IPR007094">
    <property type="entry name" value="RNA-dir_pol_PSvirus"/>
</dbReference>
<feature type="domain" description="RdRp catalytic" evidence="24">
    <location>
        <begin position="1897"/>
        <end position="2019"/>
    </location>
</feature>
<dbReference type="Gene3D" id="2.60.120.20">
    <property type="match status" value="2"/>
</dbReference>
<feature type="transmembrane region" description="Helical" evidence="23">
    <location>
        <begin position="436"/>
        <end position="453"/>
    </location>
</feature>
<dbReference type="GO" id="GO:0006508">
    <property type="term" value="P:proteolysis"/>
    <property type="evidence" value="ECO:0007669"/>
    <property type="project" value="UniProtKB-KW"/>
</dbReference>
<dbReference type="Gene3D" id="2.40.10.10">
    <property type="entry name" value="Trypsin-like serine proteases"/>
    <property type="match status" value="1"/>
</dbReference>
<dbReference type="GO" id="GO:0003723">
    <property type="term" value="F:RNA binding"/>
    <property type="evidence" value="ECO:0007669"/>
    <property type="project" value="InterPro"/>
</dbReference>
<keyword evidence="19" id="KW-0693">Viral RNA replication</keyword>
<evidence type="ECO:0000256" key="11">
    <source>
        <dbReference type="ARBA" id="ARBA00022695"/>
    </source>
</evidence>
<keyword evidence="14" id="KW-0347">Helicase</keyword>
<evidence type="ECO:0000256" key="20">
    <source>
        <dbReference type="ARBA" id="ARBA00023136"/>
    </source>
</evidence>
<dbReference type="GO" id="GO:0019028">
    <property type="term" value="C:viral capsid"/>
    <property type="evidence" value="ECO:0007669"/>
    <property type="project" value="UniProtKB-KW"/>
</dbReference>
<dbReference type="InterPro" id="IPR001205">
    <property type="entry name" value="RNA-dir_pol_C"/>
</dbReference>
<evidence type="ECO:0000256" key="17">
    <source>
        <dbReference type="ARBA" id="ARBA00022844"/>
    </source>
</evidence>
<keyword evidence="13" id="KW-0378">Hydrolase</keyword>
<evidence type="ECO:0000256" key="7">
    <source>
        <dbReference type="ARBA" id="ARBA00022553"/>
    </source>
</evidence>
<name>A0A6M9Z7C1_9VIRU</name>
<proteinExistence type="predicted"/>
<evidence type="ECO:0000256" key="3">
    <source>
        <dbReference type="ARBA" id="ARBA00004551"/>
    </source>
</evidence>
<dbReference type="InterPro" id="IPR000199">
    <property type="entry name" value="Peptidase_C3A/C3B_picornavir"/>
</dbReference>
<keyword evidence="23" id="KW-0812">Transmembrane</keyword>
<evidence type="ECO:0000256" key="22">
    <source>
        <dbReference type="SAM" id="MobiDB-lite"/>
    </source>
</evidence>
<evidence type="ECO:0000256" key="5">
    <source>
        <dbReference type="ARBA" id="ARBA00022484"/>
    </source>
</evidence>
<keyword evidence="16" id="KW-0067">ATP-binding</keyword>
<feature type="compositionally biased region" description="Basic residues" evidence="22">
    <location>
        <begin position="849"/>
        <end position="865"/>
    </location>
</feature>
<keyword evidence="9" id="KW-0645">Protease</keyword>
<evidence type="ECO:0000256" key="13">
    <source>
        <dbReference type="ARBA" id="ARBA00022801"/>
    </source>
</evidence>
<evidence type="ECO:0000313" key="27">
    <source>
        <dbReference type="EMBL" id="QKN88984.1"/>
    </source>
</evidence>
<feature type="region of interest" description="Disordered" evidence="22">
    <location>
        <begin position="844"/>
        <end position="865"/>
    </location>
</feature>
<dbReference type="Pfam" id="PF00548">
    <property type="entry name" value="Peptidase_C3"/>
    <property type="match status" value="1"/>
</dbReference>
<dbReference type="GO" id="GO:0006351">
    <property type="term" value="P:DNA-templated transcription"/>
    <property type="evidence" value="ECO:0007669"/>
    <property type="project" value="InterPro"/>
</dbReference>
<feature type="transmembrane region" description="Helical" evidence="23">
    <location>
        <begin position="366"/>
        <end position="387"/>
    </location>
</feature>
<dbReference type="PROSITE" id="PS50507">
    <property type="entry name" value="RDRP_SSRNA_POS"/>
    <property type="match status" value="1"/>
</dbReference>
<evidence type="ECO:0000256" key="6">
    <source>
        <dbReference type="ARBA" id="ARBA00022520"/>
    </source>
</evidence>
<dbReference type="PROSITE" id="PS51874">
    <property type="entry name" value="PCV_3C_PRO"/>
    <property type="match status" value="1"/>
</dbReference>
<keyword evidence="23" id="KW-1133">Transmembrane helix</keyword>
<dbReference type="CDD" id="cd23169">
    <property type="entry name" value="ps-ssRNAv-Picornavirales"/>
    <property type="match status" value="1"/>
</dbReference>
<dbReference type="InterPro" id="IPR014759">
    <property type="entry name" value="Helicase_SF3_ssRNA_vir"/>
</dbReference>
<evidence type="ECO:0000256" key="12">
    <source>
        <dbReference type="ARBA" id="ARBA00022741"/>
    </source>
</evidence>
<dbReference type="InterPro" id="IPR043502">
    <property type="entry name" value="DNA/RNA_pol_sf"/>
</dbReference>
<dbReference type="GO" id="GO:0039694">
    <property type="term" value="P:viral RNA genome replication"/>
    <property type="evidence" value="ECO:0007669"/>
    <property type="project" value="InterPro"/>
</dbReference>
<dbReference type="CDD" id="cd00205">
    <property type="entry name" value="rhv_like"/>
    <property type="match status" value="2"/>
</dbReference>
<dbReference type="SUPFAM" id="SSF56672">
    <property type="entry name" value="DNA/RNA polymerases"/>
    <property type="match status" value="1"/>
</dbReference>
<dbReference type="SUPFAM" id="SSF50494">
    <property type="entry name" value="Trypsin-like serine proteases"/>
    <property type="match status" value="1"/>
</dbReference>
<dbReference type="GO" id="GO:0004197">
    <property type="term" value="F:cysteine-type endopeptidase activity"/>
    <property type="evidence" value="ECO:0007669"/>
    <property type="project" value="InterPro"/>
</dbReference>
<dbReference type="InterPro" id="IPR043504">
    <property type="entry name" value="Peptidase_S1_PA_chymotrypsin"/>
</dbReference>
<feature type="domain" description="SF3 helicase" evidence="25">
    <location>
        <begin position="573"/>
        <end position="734"/>
    </location>
</feature>
<keyword evidence="15" id="KW-0788">Thiol protease</keyword>
<keyword evidence="11" id="KW-0548">Nucleotidyltransferase</keyword>
<evidence type="ECO:0000256" key="18">
    <source>
        <dbReference type="ARBA" id="ARBA00022870"/>
    </source>
</evidence>
<reference evidence="27" key="1">
    <citation type="submission" date="2020-01" db="EMBL/GenBank/DDBJ databases">
        <title>Viral genomes from wild and zoo birds in China.</title>
        <authorList>
            <person name="He M.Y."/>
            <person name="Shan L.T."/>
            <person name="Zhang W."/>
            <person name="Yang X.S."/>
        </authorList>
    </citation>
    <scope>NUCLEOTIDE SEQUENCE</scope>
    <source>
        <strain evidence="27">War204pic2</strain>
    </source>
</reference>
<evidence type="ECO:0000259" key="25">
    <source>
        <dbReference type="PROSITE" id="PS51218"/>
    </source>
</evidence>
<dbReference type="InterPro" id="IPR043128">
    <property type="entry name" value="Rev_trsase/Diguanyl_cyclase"/>
</dbReference>
<dbReference type="InterPro" id="IPR044067">
    <property type="entry name" value="PCV_3C_PRO"/>
</dbReference>
<keyword evidence="12" id="KW-0547">Nucleotide-binding</keyword>
<dbReference type="PROSITE" id="PS51218">
    <property type="entry name" value="SF3_HELICASE_2"/>
    <property type="match status" value="1"/>
</dbReference>
<dbReference type="InterPro" id="IPR009003">
    <property type="entry name" value="Peptidase_S1_PA"/>
</dbReference>